<comment type="caution">
    <text evidence="3">The sequence shown here is derived from an EMBL/GenBank/DDBJ whole genome shotgun (WGS) entry which is preliminary data.</text>
</comment>
<keyword evidence="4" id="KW-1185">Reference proteome</keyword>
<dbReference type="InterPro" id="IPR012577">
    <property type="entry name" value="NIPSNAP"/>
</dbReference>
<name>A0AAE3JT22_9FLAO</name>
<keyword evidence="1" id="KW-0732">Signal</keyword>
<feature type="signal peptide" evidence="1">
    <location>
        <begin position="1"/>
        <end position="23"/>
    </location>
</feature>
<dbReference type="Gene3D" id="3.30.70.100">
    <property type="match status" value="2"/>
</dbReference>
<dbReference type="Proteomes" id="UP001200642">
    <property type="component" value="Unassembled WGS sequence"/>
</dbReference>
<dbReference type="InterPro" id="IPR011008">
    <property type="entry name" value="Dimeric_a/b-barrel"/>
</dbReference>
<proteinExistence type="predicted"/>
<feature type="chain" id="PRO_5042197602" evidence="1">
    <location>
        <begin position="24"/>
        <end position="259"/>
    </location>
</feature>
<dbReference type="EMBL" id="JAIRBC010000013">
    <property type="protein sequence ID" value="MCG2461102.1"/>
    <property type="molecule type" value="Genomic_DNA"/>
</dbReference>
<dbReference type="Pfam" id="PF07978">
    <property type="entry name" value="NIPSNAP"/>
    <property type="match status" value="1"/>
</dbReference>
<evidence type="ECO:0000313" key="3">
    <source>
        <dbReference type="EMBL" id="MCG2461102.1"/>
    </source>
</evidence>
<organism evidence="3 4">
    <name type="scientific">Cerina litoralis</name>
    <dbReference type="NCBI Taxonomy" id="2874477"/>
    <lineage>
        <taxon>Bacteria</taxon>
        <taxon>Pseudomonadati</taxon>
        <taxon>Bacteroidota</taxon>
        <taxon>Flavobacteriia</taxon>
        <taxon>Flavobacteriales</taxon>
        <taxon>Flavobacteriaceae</taxon>
        <taxon>Cerina</taxon>
    </lineage>
</organism>
<sequence>MKNKITTIGFAFVMFFLSVNIQAQEHQFYQIKIYGMDNDQQVQTTDQYLRYAYLPALKRMKIGPVGVFKPRPTDTTDIKQIYVLIPFSSLEQFETLETKLAADDVFTKAGKPYINASYDDAPYHRVVSILLKAFEGMPKLKTPDLDTPRIDRIYELRSYESATEAYNRNKVDMFNNGGEIQLFDRLVFNAVFYGEVLSGPKMPNLMYMTTFTDQKSRDAHWEAFFSSPEWSKLKVDPKYQNNVSHADITFLYPTEYSDY</sequence>
<dbReference type="AlphaFoldDB" id="A0AAE3JT22"/>
<accession>A0AAE3JT22</accession>
<reference evidence="3" key="1">
    <citation type="submission" date="2023-02" db="EMBL/GenBank/DDBJ databases">
        <title>Genome of Flavobacteriaceae gen. nov. sp. strain F89.</title>
        <authorList>
            <person name="Wang Y."/>
        </authorList>
    </citation>
    <scope>NUCLEOTIDE SEQUENCE</scope>
    <source>
        <strain evidence="3">F89</strain>
    </source>
</reference>
<evidence type="ECO:0000259" key="2">
    <source>
        <dbReference type="Pfam" id="PF07978"/>
    </source>
</evidence>
<evidence type="ECO:0000256" key="1">
    <source>
        <dbReference type="SAM" id="SignalP"/>
    </source>
</evidence>
<dbReference type="SUPFAM" id="SSF54909">
    <property type="entry name" value="Dimeric alpha+beta barrel"/>
    <property type="match status" value="1"/>
</dbReference>
<protein>
    <submittedName>
        <fullName evidence="3">NIPSNAP family protein</fullName>
    </submittedName>
</protein>
<gene>
    <name evidence="3" type="ORF">K8352_10120</name>
</gene>
<feature type="domain" description="NIPSNAP" evidence="2">
    <location>
        <begin position="154"/>
        <end position="257"/>
    </location>
</feature>
<evidence type="ECO:0000313" key="4">
    <source>
        <dbReference type="Proteomes" id="UP001200642"/>
    </source>
</evidence>
<dbReference type="RefSeq" id="WP_317902250.1">
    <property type="nucleotide sequence ID" value="NZ_JAIRBC010000013.1"/>
</dbReference>